<dbReference type="Gene3D" id="1.20.1720.10">
    <property type="entry name" value="Multidrug resistance protein D"/>
    <property type="match status" value="1"/>
</dbReference>
<feature type="transmembrane region" description="Helical" evidence="7">
    <location>
        <begin position="365"/>
        <end position="384"/>
    </location>
</feature>
<dbReference type="InterPro" id="IPR020846">
    <property type="entry name" value="MFS_dom"/>
</dbReference>
<keyword evidence="5 7" id="KW-1133">Transmembrane helix</keyword>
<evidence type="ECO:0000256" key="6">
    <source>
        <dbReference type="ARBA" id="ARBA00023136"/>
    </source>
</evidence>
<dbReference type="GO" id="GO:0005886">
    <property type="term" value="C:plasma membrane"/>
    <property type="evidence" value="ECO:0007669"/>
    <property type="project" value="UniProtKB-SubCell"/>
</dbReference>
<proteinExistence type="predicted"/>
<feature type="transmembrane region" description="Helical" evidence="7">
    <location>
        <begin position="306"/>
        <end position="328"/>
    </location>
</feature>
<dbReference type="PANTHER" id="PTHR42718">
    <property type="entry name" value="MAJOR FACILITATOR SUPERFAMILY MULTIDRUG TRANSPORTER MFSC"/>
    <property type="match status" value="1"/>
</dbReference>
<dbReference type="PRINTS" id="PR01036">
    <property type="entry name" value="TCRTETB"/>
</dbReference>
<reference evidence="9 10" key="1">
    <citation type="submission" date="2016-10" db="EMBL/GenBank/DDBJ databases">
        <authorList>
            <person name="Varghese N."/>
            <person name="Submissions S."/>
        </authorList>
    </citation>
    <scope>NUCLEOTIDE SEQUENCE [LARGE SCALE GENOMIC DNA]</scope>
    <source>
        <strain evidence="9 10">BS2777</strain>
    </source>
</reference>
<name>A0AAE8HB53_9PSED</name>
<dbReference type="Gene3D" id="1.20.1250.20">
    <property type="entry name" value="MFS general substrate transporter like domains"/>
    <property type="match status" value="1"/>
</dbReference>
<keyword evidence="2" id="KW-0813">Transport</keyword>
<protein>
    <submittedName>
        <fullName evidence="9">MFS transporter, DHA2 family, multidrug resistance protein</fullName>
    </submittedName>
</protein>
<evidence type="ECO:0000313" key="10">
    <source>
        <dbReference type="Proteomes" id="UP000182085"/>
    </source>
</evidence>
<feature type="domain" description="Major facilitator superfamily (MFS) profile" evidence="8">
    <location>
        <begin position="24"/>
        <end position="456"/>
    </location>
</feature>
<feature type="transmembrane region" description="Helical" evidence="7">
    <location>
        <begin position="115"/>
        <end position="136"/>
    </location>
</feature>
<evidence type="ECO:0000259" key="8">
    <source>
        <dbReference type="PROSITE" id="PS50850"/>
    </source>
</evidence>
<evidence type="ECO:0000256" key="4">
    <source>
        <dbReference type="ARBA" id="ARBA00022692"/>
    </source>
</evidence>
<dbReference type="GO" id="GO:0022857">
    <property type="term" value="F:transmembrane transporter activity"/>
    <property type="evidence" value="ECO:0007669"/>
    <property type="project" value="InterPro"/>
</dbReference>
<comment type="subcellular location">
    <subcellularLocation>
        <location evidence="1">Cell membrane</location>
        <topology evidence="1">Multi-pass membrane protein</topology>
    </subcellularLocation>
</comment>
<gene>
    <name evidence="9" type="ORF">SAMN04490209_1734</name>
</gene>
<dbReference type="EMBL" id="LT629801">
    <property type="protein sequence ID" value="SDV00474.1"/>
    <property type="molecule type" value="Genomic_DNA"/>
</dbReference>
<feature type="transmembrane region" description="Helical" evidence="7">
    <location>
        <begin position="275"/>
        <end position="300"/>
    </location>
</feature>
<dbReference type="InterPro" id="IPR036259">
    <property type="entry name" value="MFS_trans_sf"/>
</dbReference>
<feature type="transmembrane region" description="Helical" evidence="7">
    <location>
        <begin position="210"/>
        <end position="231"/>
    </location>
</feature>
<keyword evidence="4 7" id="KW-0812">Transmembrane</keyword>
<sequence>MSNSDMGSSSIQLEPKMERSSTLAMLALCIAATMVTLDLSLINTALPTISEALGVTASTAIWLVTAYQISVIGLLLPFASLGEIVGHKRMFFYGLALFTVSSLVAGVFTDLPWLIVARCLQGIGGAAVGSVVTALIKRCYPADQLGRGMGIYALVVGLSFTAGPTVAAGILAVSNWHCLFLVNVPVGIYCLYLSRRYIPVTSGSKGRFDLIGGVLCCAMFILLILSLVAFARGGVSAVALFKLLGAFFCFALLSYHQRKHAAPMLAIDLFKQRNFAFSSLTSICAFVTQGVAFIALPFFFHTFLSATPFMTGMLITPWPAVVACMAIISGMLSDRFNPGTLCTAGLLILATGMFTLCFLPEKVVFLDIAWRMMICGAGFGLYQAPNLKMMISSAPLERSGSASAIVALSRLLGQSFGAVLVSFAYNISPDRGPYIALGIGVAFALLGGLFSAVRKTKGIETRTFNGSRPVEST</sequence>
<feature type="transmembrane region" description="Helical" evidence="7">
    <location>
        <begin position="179"/>
        <end position="198"/>
    </location>
</feature>
<feature type="transmembrane region" description="Helical" evidence="7">
    <location>
        <begin position="237"/>
        <end position="255"/>
    </location>
</feature>
<dbReference type="Pfam" id="PF07690">
    <property type="entry name" value="MFS_1"/>
    <property type="match status" value="1"/>
</dbReference>
<dbReference type="AlphaFoldDB" id="A0AAE8HB53"/>
<keyword evidence="10" id="KW-1185">Reference proteome</keyword>
<organism evidence="9 10">
    <name type="scientific">Pseudomonas rhodesiae</name>
    <dbReference type="NCBI Taxonomy" id="76760"/>
    <lineage>
        <taxon>Bacteria</taxon>
        <taxon>Pseudomonadati</taxon>
        <taxon>Pseudomonadota</taxon>
        <taxon>Gammaproteobacteria</taxon>
        <taxon>Pseudomonadales</taxon>
        <taxon>Pseudomonadaceae</taxon>
        <taxon>Pseudomonas</taxon>
    </lineage>
</organism>
<dbReference type="InterPro" id="IPR011701">
    <property type="entry name" value="MFS"/>
</dbReference>
<feature type="transmembrane region" description="Helical" evidence="7">
    <location>
        <begin position="434"/>
        <end position="453"/>
    </location>
</feature>
<keyword evidence="3" id="KW-1003">Cell membrane</keyword>
<feature type="transmembrane region" description="Helical" evidence="7">
    <location>
        <begin position="340"/>
        <end position="359"/>
    </location>
</feature>
<dbReference type="PANTHER" id="PTHR42718:SF46">
    <property type="entry name" value="BLR6921 PROTEIN"/>
    <property type="match status" value="1"/>
</dbReference>
<evidence type="ECO:0000256" key="1">
    <source>
        <dbReference type="ARBA" id="ARBA00004651"/>
    </source>
</evidence>
<evidence type="ECO:0000256" key="2">
    <source>
        <dbReference type="ARBA" id="ARBA00022448"/>
    </source>
</evidence>
<keyword evidence="6 7" id="KW-0472">Membrane</keyword>
<dbReference type="PROSITE" id="PS50850">
    <property type="entry name" value="MFS"/>
    <property type="match status" value="1"/>
</dbReference>
<feature type="transmembrane region" description="Helical" evidence="7">
    <location>
        <begin position="90"/>
        <end position="109"/>
    </location>
</feature>
<accession>A0AAE8HB53</accession>
<evidence type="ECO:0000256" key="7">
    <source>
        <dbReference type="SAM" id="Phobius"/>
    </source>
</evidence>
<dbReference type="RefSeq" id="WP_052198975.1">
    <property type="nucleotide sequence ID" value="NZ_BAAAEG010000001.1"/>
</dbReference>
<dbReference type="CDD" id="cd17321">
    <property type="entry name" value="MFS_MMR_MDR_like"/>
    <property type="match status" value="1"/>
</dbReference>
<evidence type="ECO:0000313" key="9">
    <source>
        <dbReference type="EMBL" id="SDV00474.1"/>
    </source>
</evidence>
<feature type="transmembrane region" description="Helical" evidence="7">
    <location>
        <begin position="148"/>
        <end position="173"/>
    </location>
</feature>
<evidence type="ECO:0000256" key="3">
    <source>
        <dbReference type="ARBA" id="ARBA00022475"/>
    </source>
</evidence>
<evidence type="ECO:0000256" key="5">
    <source>
        <dbReference type="ARBA" id="ARBA00022989"/>
    </source>
</evidence>
<feature type="transmembrane region" description="Helical" evidence="7">
    <location>
        <begin position="405"/>
        <end position="428"/>
    </location>
</feature>
<feature type="transmembrane region" description="Helical" evidence="7">
    <location>
        <begin position="21"/>
        <end position="46"/>
    </location>
</feature>
<dbReference type="Proteomes" id="UP000182085">
    <property type="component" value="Chromosome I"/>
</dbReference>
<dbReference type="SUPFAM" id="SSF103473">
    <property type="entry name" value="MFS general substrate transporter"/>
    <property type="match status" value="1"/>
</dbReference>
<feature type="transmembrane region" description="Helical" evidence="7">
    <location>
        <begin position="52"/>
        <end position="78"/>
    </location>
</feature>